<organism evidence="3 4">
    <name type="scientific">Phragmitibacter flavus</name>
    <dbReference type="NCBI Taxonomy" id="2576071"/>
    <lineage>
        <taxon>Bacteria</taxon>
        <taxon>Pseudomonadati</taxon>
        <taxon>Verrucomicrobiota</taxon>
        <taxon>Verrucomicrobiia</taxon>
        <taxon>Verrucomicrobiales</taxon>
        <taxon>Verrucomicrobiaceae</taxon>
        <taxon>Phragmitibacter</taxon>
    </lineage>
</organism>
<comment type="caution">
    <text evidence="3">The sequence shown here is derived from an EMBL/GenBank/DDBJ whole genome shotgun (WGS) entry which is preliminary data.</text>
</comment>
<dbReference type="EMBL" id="VAUV01000014">
    <property type="protein sequence ID" value="TLD69368.1"/>
    <property type="molecule type" value="Genomic_DNA"/>
</dbReference>
<name>A0A5R8KAM4_9BACT</name>
<keyword evidence="4" id="KW-1185">Reference proteome</keyword>
<evidence type="ECO:0000256" key="1">
    <source>
        <dbReference type="SAM" id="MobiDB-lite"/>
    </source>
</evidence>
<dbReference type="OrthoDB" id="178312at2"/>
<feature type="domain" description="DUF7133" evidence="2">
    <location>
        <begin position="140"/>
        <end position="277"/>
    </location>
</feature>
<dbReference type="Pfam" id="PF23500">
    <property type="entry name" value="DUF7133"/>
    <property type="match status" value="1"/>
</dbReference>
<dbReference type="AlphaFoldDB" id="A0A5R8KAM4"/>
<feature type="compositionally biased region" description="Low complexity" evidence="1">
    <location>
        <begin position="32"/>
        <end position="43"/>
    </location>
</feature>
<dbReference type="Gene3D" id="2.120.10.30">
    <property type="entry name" value="TolB, C-terminal domain"/>
    <property type="match status" value="1"/>
</dbReference>
<reference evidence="3 4" key="1">
    <citation type="submission" date="2019-05" db="EMBL/GenBank/DDBJ databases">
        <title>Verrucobacter flavum gen. nov., sp. nov. a new member of the family Verrucomicrobiaceae.</title>
        <authorList>
            <person name="Szuroczki S."/>
            <person name="Abbaszade G."/>
            <person name="Szabo A."/>
            <person name="Felfoldi T."/>
            <person name="Schumann P."/>
            <person name="Boka K."/>
            <person name="Keki Z."/>
            <person name="Toumi M."/>
            <person name="Toth E."/>
        </authorList>
    </citation>
    <scope>NUCLEOTIDE SEQUENCE [LARGE SCALE GENOMIC DNA]</scope>
    <source>
        <strain evidence="3 4">MG-N-17</strain>
    </source>
</reference>
<evidence type="ECO:0000259" key="2">
    <source>
        <dbReference type="Pfam" id="PF23500"/>
    </source>
</evidence>
<dbReference type="InterPro" id="IPR011042">
    <property type="entry name" value="6-blade_b-propeller_TolB-like"/>
</dbReference>
<evidence type="ECO:0000313" key="4">
    <source>
        <dbReference type="Proteomes" id="UP000306196"/>
    </source>
</evidence>
<dbReference type="PANTHER" id="PTHR33546:SF1">
    <property type="entry name" value="LARGE, MULTIFUNCTIONAL SECRETED PROTEIN"/>
    <property type="match status" value="1"/>
</dbReference>
<sequence>MTTIFEKSASPRDTGFQPVGETGILPVISNDSTSSLSRTTPTSQPGNMPGAPTGFKPVSLFLLILLLLLTLAPQLPAASPSDDYYTVTPYVLPNGLKLEASGLALLPNGKLAVSIRKGEIWILDNPTADPTDPKAVGYRQFATGLHEPLGMFWHEKEQALYTAQRAELTRLRDTNNDGIADEYLTAASGWGVSGNYHEYAYGPAMDRDGNLWITLNTSMGAGVKMPGFRETEKPWRGWAMRLTPDGKFEPMAAGLRSPAGVGTNAEGDVFCTDQQGNWMPTNPLFHLRKGAYFGHADAIPDMARPGSPVKDPSPVPQGITVAEAAKTVPGYALPAIWFPYVKAGQSPTGLTCNTTNGKFGPFDNQLFVAEFVLSGVMRVYLEKVDGEYQGACFNFVSNLQSAGLSLAYLPDGSMVVGESNRGWNSQGIRSFGLERIQWTGKTPFEIQKMEAQPTGFKLTFTQPVDEKIAADPATYAMTSYTYLFHQKYGSDEIDTQPVKITKAQVSEDAFTVHLTCQGLREGYVQELNLPNLRSQSNLPLRRPAAYYTLNKIPK</sequence>
<dbReference type="RefSeq" id="WP_138087785.1">
    <property type="nucleotide sequence ID" value="NZ_VAUV01000014.1"/>
</dbReference>
<dbReference type="SUPFAM" id="SSF63829">
    <property type="entry name" value="Calcium-dependent phosphotriesterase"/>
    <property type="match status" value="1"/>
</dbReference>
<gene>
    <name evidence="3" type="ORF">FEM03_18545</name>
</gene>
<proteinExistence type="predicted"/>
<accession>A0A5R8KAM4</accession>
<evidence type="ECO:0000313" key="3">
    <source>
        <dbReference type="EMBL" id="TLD69368.1"/>
    </source>
</evidence>
<dbReference type="Proteomes" id="UP000306196">
    <property type="component" value="Unassembled WGS sequence"/>
</dbReference>
<protein>
    <recommendedName>
        <fullName evidence="2">DUF7133 domain-containing protein</fullName>
    </recommendedName>
</protein>
<dbReference type="InterPro" id="IPR055557">
    <property type="entry name" value="DUF7133"/>
</dbReference>
<feature type="region of interest" description="Disordered" evidence="1">
    <location>
        <begin position="27"/>
        <end position="50"/>
    </location>
</feature>
<dbReference type="PANTHER" id="PTHR33546">
    <property type="entry name" value="LARGE, MULTIFUNCTIONAL SECRETED PROTEIN-RELATED"/>
    <property type="match status" value="1"/>
</dbReference>